<proteinExistence type="predicted"/>
<evidence type="ECO:0008006" key="4">
    <source>
        <dbReference type="Google" id="ProtNLM"/>
    </source>
</evidence>
<evidence type="ECO:0000313" key="3">
    <source>
        <dbReference type="Proteomes" id="UP001500218"/>
    </source>
</evidence>
<sequence length="235" mass="24950">MPHRTSPASVTSLASVPVAVLLPPPGFRPNGGSTASDLTDWYGVAPRDAAGLVAHYTRPGDLVIELDGHPTITRAASHLGRRAAVSATAGDDTSRPKPTAHQPPRRLGAGIIVVAMPRTDVDRDDLAALNVAMQTWQGWLRPGGYLITALTHPSTPNDRPQRSGSYRASVIAAARAAGFTWQQEFLVLTVAPPEHEPRALTDTTPAIRSALVGGRHRIVHVKVLTFRNDAGGRDA</sequence>
<dbReference type="EMBL" id="BAAALT010000105">
    <property type="protein sequence ID" value="GAA1810833.1"/>
    <property type="molecule type" value="Genomic_DNA"/>
</dbReference>
<evidence type="ECO:0000256" key="1">
    <source>
        <dbReference type="SAM" id="MobiDB-lite"/>
    </source>
</evidence>
<comment type="caution">
    <text evidence="2">The sequence shown here is derived from an EMBL/GenBank/DDBJ whole genome shotgun (WGS) entry which is preliminary data.</text>
</comment>
<name>A0ABN2M7I9_9ACTN</name>
<reference evidence="2 3" key="1">
    <citation type="journal article" date="2019" name="Int. J. Syst. Evol. Microbiol.">
        <title>The Global Catalogue of Microorganisms (GCM) 10K type strain sequencing project: providing services to taxonomists for standard genome sequencing and annotation.</title>
        <authorList>
            <consortium name="The Broad Institute Genomics Platform"/>
            <consortium name="The Broad Institute Genome Sequencing Center for Infectious Disease"/>
            <person name="Wu L."/>
            <person name="Ma J."/>
        </authorList>
    </citation>
    <scope>NUCLEOTIDE SEQUENCE [LARGE SCALE GENOMIC DNA]</scope>
    <source>
        <strain evidence="2 3">JCM 13250</strain>
    </source>
</reference>
<feature type="region of interest" description="Disordered" evidence="1">
    <location>
        <begin position="80"/>
        <end position="105"/>
    </location>
</feature>
<organism evidence="2 3">
    <name type="scientific">Luedemannella flava</name>
    <dbReference type="NCBI Taxonomy" id="349316"/>
    <lineage>
        <taxon>Bacteria</taxon>
        <taxon>Bacillati</taxon>
        <taxon>Actinomycetota</taxon>
        <taxon>Actinomycetes</taxon>
        <taxon>Micromonosporales</taxon>
        <taxon>Micromonosporaceae</taxon>
        <taxon>Luedemannella</taxon>
    </lineage>
</organism>
<keyword evidence="3" id="KW-1185">Reference proteome</keyword>
<dbReference type="Proteomes" id="UP001500218">
    <property type="component" value="Unassembled WGS sequence"/>
</dbReference>
<gene>
    <name evidence="2" type="ORF">GCM10009682_35530</name>
</gene>
<protein>
    <recommendedName>
        <fullName evidence="4">Class I SAM-dependent methyltransferase</fullName>
    </recommendedName>
</protein>
<evidence type="ECO:0000313" key="2">
    <source>
        <dbReference type="EMBL" id="GAA1810833.1"/>
    </source>
</evidence>
<accession>A0ABN2M7I9</accession>